<dbReference type="InterPro" id="IPR023267">
    <property type="entry name" value="RCMT"/>
</dbReference>
<feature type="domain" description="SAM-dependent MTase RsmB/NOP-type" evidence="7">
    <location>
        <begin position="93"/>
        <end position="405"/>
    </location>
</feature>
<dbReference type="Gene3D" id="3.40.50.150">
    <property type="entry name" value="Vaccinia Virus protein VP39"/>
    <property type="match status" value="1"/>
</dbReference>
<dbReference type="GO" id="GO:0003723">
    <property type="term" value="F:RNA binding"/>
    <property type="evidence" value="ECO:0007669"/>
    <property type="project" value="UniProtKB-UniRule"/>
</dbReference>
<dbReference type="Pfam" id="PF01189">
    <property type="entry name" value="Methyltr_RsmB-F"/>
    <property type="match status" value="1"/>
</dbReference>
<evidence type="ECO:0000256" key="2">
    <source>
        <dbReference type="ARBA" id="ARBA00022679"/>
    </source>
</evidence>
<dbReference type="AlphaFoldDB" id="A0A9W8H883"/>
<comment type="similarity">
    <text evidence="5">Belongs to the class I-like SAM-binding methyltransferase superfamily. RsmB/NOP family.</text>
</comment>
<comment type="caution">
    <text evidence="8">The sequence shown here is derived from an EMBL/GenBank/DDBJ whole genome shotgun (WGS) entry which is preliminary data.</text>
</comment>
<feature type="active site" description="Nucleophile" evidence="5">
    <location>
        <position position="334"/>
    </location>
</feature>
<dbReference type="InterPro" id="IPR029063">
    <property type="entry name" value="SAM-dependent_MTases_sf"/>
</dbReference>
<dbReference type="Gene3D" id="3.30.70.1170">
    <property type="entry name" value="Sun protein, domain 3"/>
    <property type="match status" value="1"/>
</dbReference>
<accession>A0A9W8H883</accession>
<dbReference type="PROSITE" id="PS51686">
    <property type="entry name" value="SAM_MT_RSMB_NOP"/>
    <property type="match status" value="1"/>
</dbReference>
<name>A0A9W8H883_9FUNG</name>
<evidence type="ECO:0000313" key="9">
    <source>
        <dbReference type="Proteomes" id="UP001140172"/>
    </source>
</evidence>
<dbReference type="SUPFAM" id="SSF53335">
    <property type="entry name" value="S-adenosyl-L-methionine-dependent methyltransferases"/>
    <property type="match status" value="1"/>
</dbReference>
<dbReference type="PRINTS" id="PR02008">
    <property type="entry name" value="RCMTFAMILY"/>
</dbReference>
<evidence type="ECO:0000259" key="7">
    <source>
        <dbReference type="PROSITE" id="PS51686"/>
    </source>
</evidence>
<evidence type="ECO:0000256" key="4">
    <source>
        <dbReference type="ARBA" id="ARBA00022884"/>
    </source>
</evidence>
<dbReference type="GO" id="GO:0070475">
    <property type="term" value="P:rRNA base methylation"/>
    <property type="evidence" value="ECO:0007669"/>
    <property type="project" value="TreeGrafter"/>
</dbReference>
<evidence type="ECO:0000256" key="6">
    <source>
        <dbReference type="SAM" id="MobiDB-lite"/>
    </source>
</evidence>
<evidence type="ECO:0000256" key="5">
    <source>
        <dbReference type="PROSITE-ProRule" id="PRU01023"/>
    </source>
</evidence>
<proteinExistence type="inferred from homology"/>
<evidence type="ECO:0000256" key="3">
    <source>
        <dbReference type="ARBA" id="ARBA00022691"/>
    </source>
</evidence>
<evidence type="ECO:0000313" key="8">
    <source>
        <dbReference type="EMBL" id="KAJ2776686.1"/>
    </source>
</evidence>
<dbReference type="GO" id="GO:0008173">
    <property type="term" value="F:RNA methyltransferase activity"/>
    <property type="evidence" value="ECO:0007669"/>
    <property type="project" value="InterPro"/>
</dbReference>
<keyword evidence="3 5" id="KW-0949">S-adenosyl-L-methionine</keyword>
<feature type="binding site" evidence="5">
    <location>
        <position position="223"/>
    </location>
    <ligand>
        <name>S-adenosyl-L-methionine</name>
        <dbReference type="ChEBI" id="CHEBI:59789"/>
    </ligand>
</feature>
<feature type="binding site" evidence="5">
    <location>
        <begin position="199"/>
        <end position="205"/>
    </location>
    <ligand>
        <name>S-adenosyl-L-methionine</name>
        <dbReference type="ChEBI" id="CHEBI:59789"/>
    </ligand>
</feature>
<dbReference type="EC" id="2.1.1.311" evidence="8"/>
<dbReference type="Proteomes" id="UP001140172">
    <property type="component" value="Unassembled WGS sequence"/>
</dbReference>
<dbReference type="Pfam" id="PF21148">
    <property type="entry name" value="NSUN5_fdxn-like"/>
    <property type="match status" value="1"/>
</dbReference>
<protein>
    <submittedName>
        <fullName evidence="8">28S rRNA (Cytosine-C(5))-methyltransferase</fullName>
        <ecNumber evidence="8">2.1.1.311</ecNumber>
    </submittedName>
</protein>
<comment type="caution">
    <text evidence="5">Lacks conserved residue(s) required for the propagation of feature annotation.</text>
</comment>
<sequence>MYALICETLKHADVLTQAVSTSGILADTSLGIDERAVLVMAHDLLLARGGLQRRGADHAALKRFAKHREALQGGLAEVLRAAGASSAAELVPAELRAASAGLRYVRVNLLCNTVAEAVAKFVADGYELVGPGEAHRLVRGTRVFMQDEHLEDLLVFAPGTEMHAHGMLADGSVVVQDKASCMAAHVARPTSGKPAIDACAAPGNKTSHLASLMGGRGTVYAFDRDARRLRTLVEMTRRARCTMVEAQCMSFLDVDPLDPRYAQVDCLLLDPSCSGSGMAGQLDLLVDRYVALRQGTQAKEDVKTRVASLAQFQTDALVHAMRFPGVQRISYSTCSVHVEENEAVVAAVLGMQEEFALAPRTDVLPTWPRRGLSAAGLTEAQADCLVRAMPEDGTNGFFVAGFVRVSPPDVGKTREYLEERRVAQGGMPETEVVEEEEKVSVVPPQAKKQKKNKDKPPGRLPGRRATSVVMGGSVNKSASKRRSKRR</sequence>
<dbReference type="InterPro" id="IPR049560">
    <property type="entry name" value="MeTrfase_RsmB-F_NOP2_cat"/>
</dbReference>
<gene>
    <name evidence="8" type="primary">NSUN5</name>
    <name evidence="8" type="ORF">GGI15_004770</name>
</gene>
<feature type="binding site" evidence="5">
    <location>
        <position position="270"/>
    </location>
    <ligand>
        <name>S-adenosyl-L-methionine</name>
        <dbReference type="ChEBI" id="CHEBI:59789"/>
    </ligand>
</feature>
<keyword evidence="9" id="KW-1185">Reference proteome</keyword>
<feature type="region of interest" description="Disordered" evidence="6">
    <location>
        <begin position="424"/>
        <end position="486"/>
    </location>
</feature>
<dbReference type="PANTHER" id="PTHR22807">
    <property type="entry name" value="NOP2 YEAST -RELATED NOL1/NOP2/FMU SUN DOMAIN-CONTAINING"/>
    <property type="match status" value="1"/>
</dbReference>
<keyword evidence="2 5" id="KW-0808">Transferase</keyword>
<dbReference type="InterPro" id="IPR001678">
    <property type="entry name" value="MeTrfase_RsmB-F_NOP2_dom"/>
</dbReference>
<dbReference type="Pfam" id="PF21153">
    <property type="entry name" value="NSUN5_N"/>
    <property type="match status" value="1"/>
</dbReference>
<dbReference type="EMBL" id="JANBUM010000473">
    <property type="protein sequence ID" value="KAJ2776686.1"/>
    <property type="molecule type" value="Genomic_DNA"/>
</dbReference>
<organism evidence="8 9">
    <name type="scientific">Coemansia interrupta</name>
    <dbReference type="NCBI Taxonomy" id="1126814"/>
    <lineage>
        <taxon>Eukaryota</taxon>
        <taxon>Fungi</taxon>
        <taxon>Fungi incertae sedis</taxon>
        <taxon>Zoopagomycota</taxon>
        <taxon>Kickxellomycotina</taxon>
        <taxon>Kickxellomycetes</taxon>
        <taxon>Kickxellales</taxon>
        <taxon>Kickxellaceae</taxon>
        <taxon>Coemansia</taxon>
    </lineage>
</organism>
<dbReference type="OrthoDB" id="435282at2759"/>
<keyword evidence="4 5" id="KW-0694">RNA-binding</keyword>
<reference evidence="8" key="1">
    <citation type="submission" date="2022-07" db="EMBL/GenBank/DDBJ databases">
        <title>Phylogenomic reconstructions and comparative analyses of Kickxellomycotina fungi.</title>
        <authorList>
            <person name="Reynolds N.K."/>
            <person name="Stajich J.E."/>
            <person name="Barry K."/>
            <person name="Grigoriev I.V."/>
            <person name="Crous P."/>
            <person name="Smith M.E."/>
        </authorList>
    </citation>
    <scope>NUCLEOTIDE SEQUENCE</scope>
    <source>
        <strain evidence="8">BCRC 34489</strain>
    </source>
</reference>
<dbReference type="InterPro" id="IPR048889">
    <property type="entry name" value="NSUN5_RCM1_N"/>
</dbReference>
<dbReference type="GO" id="GO:0005730">
    <property type="term" value="C:nucleolus"/>
    <property type="evidence" value="ECO:0007669"/>
    <property type="project" value="TreeGrafter"/>
</dbReference>
<dbReference type="PANTHER" id="PTHR22807:SF4">
    <property type="entry name" value="28S RRNA (CYTOSINE-C(5))-METHYLTRANSFERASE"/>
    <property type="match status" value="1"/>
</dbReference>
<evidence type="ECO:0000256" key="1">
    <source>
        <dbReference type="ARBA" id="ARBA00022603"/>
    </source>
</evidence>
<keyword evidence="1 5" id="KW-0489">Methyltransferase</keyword>
<dbReference type="InterPro" id="IPR049561">
    <property type="entry name" value="NSUN5_7_fdxn-like"/>
</dbReference>